<dbReference type="PANTHER" id="PTHR35010:SF4">
    <property type="entry name" value="BLL5781 PROTEIN"/>
    <property type="match status" value="1"/>
</dbReference>
<dbReference type="CDD" id="cd00093">
    <property type="entry name" value="HTH_XRE"/>
    <property type="match status" value="1"/>
</dbReference>
<dbReference type="InterPro" id="IPR041413">
    <property type="entry name" value="MLTR_LBD"/>
</dbReference>
<protein>
    <submittedName>
        <fullName evidence="2">Helix-turn-helix transcriptional regulator</fullName>
    </submittedName>
</protein>
<organism evidence="2 3">
    <name type="scientific">Ideonella lacteola</name>
    <dbReference type="NCBI Taxonomy" id="2984193"/>
    <lineage>
        <taxon>Bacteria</taxon>
        <taxon>Pseudomonadati</taxon>
        <taxon>Pseudomonadota</taxon>
        <taxon>Betaproteobacteria</taxon>
        <taxon>Burkholderiales</taxon>
        <taxon>Sphaerotilaceae</taxon>
        <taxon>Ideonella</taxon>
    </lineage>
</organism>
<dbReference type="InterPro" id="IPR010982">
    <property type="entry name" value="Lambda_DNA-bd_dom_sf"/>
</dbReference>
<accession>A0ABU9BZR3</accession>
<reference evidence="2 3" key="1">
    <citation type="submission" date="2024-04" db="EMBL/GenBank/DDBJ databases">
        <title>Novel species of the genus Ideonella isolated from streams.</title>
        <authorList>
            <person name="Lu H."/>
        </authorList>
    </citation>
    <scope>NUCLEOTIDE SEQUENCE [LARGE SCALE GENOMIC DNA]</scope>
    <source>
        <strain evidence="2 3">DXS29W</strain>
    </source>
</reference>
<evidence type="ECO:0000259" key="1">
    <source>
        <dbReference type="PROSITE" id="PS50943"/>
    </source>
</evidence>
<dbReference type="Pfam" id="PF17765">
    <property type="entry name" value="MLTR_LBD"/>
    <property type="match status" value="1"/>
</dbReference>
<dbReference type="SUPFAM" id="SSF47413">
    <property type="entry name" value="lambda repressor-like DNA-binding domains"/>
    <property type="match status" value="1"/>
</dbReference>
<proteinExistence type="predicted"/>
<name>A0ABU9BZR3_9BURK</name>
<dbReference type="Proteomes" id="UP001371218">
    <property type="component" value="Unassembled WGS sequence"/>
</dbReference>
<comment type="caution">
    <text evidence="2">The sequence shown here is derived from an EMBL/GenBank/DDBJ whole genome shotgun (WGS) entry which is preliminary data.</text>
</comment>
<gene>
    <name evidence="2" type="ORF">AACH06_24870</name>
</gene>
<dbReference type="RefSeq" id="WP_341428496.1">
    <property type="nucleotide sequence ID" value="NZ_JBBUTG010000024.1"/>
</dbReference>
<evidence type="ECO:0000313" key="2">
    <source>
        <dbReference type="EMBL" id="MEK8034070.1"/>
    </source>
</evidence>
<dbReference type="PROSITE" id="PS50943">
    <property type="entry name" value="HTH_CROC1"/>
    <property type="match status" value="1"/>
</dbReference>
<dbReference type="Gene3D" id="1.10.260.40">
    <property type="entry name" value="lambda repressor-like DNA-binding domains"/>
    <property type="match status" value="1"/>
</dbReference>
<dbReference type="PANTHER" id="PTHR35010">
    <property type="entry name" value="BLL4672 PROTEIN-RELATED"/>
    <property type="match status" value="1"/>
</dbReference>
<keyword evidence="3" id="KW-1185">Reference proteome</keyword>
<dbReference type="SMART" id="SM00530">
    <property type="entry name" value="HTH_XRE"/>
    <property type="match status" value="1"/>
</dbReference>
<dbReference type="Pfam" id="PF13560">
    <property type="entry name" value="HTH_31"/>
    <property type="match status" value="1"/>
</dbReference>
<dbReference type="InterPro" id="IPR001387">
    <property type="entry name" value="Cro/C1-type_HTH"/>
</dbReference>
<feature type="domain" description="HTH cro/C1-type" evidence="1">
    <location>
        <begin position="25"/>
        <end position="79"/>
    </location>
</feature>
<evidence type="ECO:0000313" key="3">
    <source>
        <dbReference type="Proteomes" id="UP001371218"/>
    </source>
</evidence>
<sequence length="286" mass="30987">MDADTLTRPAPPAHPTAHASVGELLRHWRQHRRWSQLELANEAEVSTRHLSCMETGRSLPSREMLLRLAERLGVPLRERNRLLTAAGYAPMYRERPLADPAMQPALAAVQRVLHAHDPYPALAVDRHWNLVAHNRAAGAFMVGLPDELLAPPLNVLRVSLHPNGLAPRIANFAAWRDHLFERLAHQVQASADADLAALADELRALPLPPGTAAGCEAPAGPRGSVELAVPLQLHSPAGLLSFISTITVFGTPVEVTLSELAIEAFFPADEFTGRALARMAAAEASD</sequence>
<dbReference type="EMBL" id="JBBUTG010000024">
    <property type="protein sequence ID" value="MEK8034070.1"/>
    <property type="molecule type" value="Genomic_DNA"/>
</dbReference>
<dbReference type="Gene3D" id="3.30.450.180">
    <property type="match status" value="1"/>
</dbReference>